<feature type="compositionally biased region" description="Polar residues" evidence="2">
    <location>
        <begin position="214"/>
        <end position="242"/>
    </location>
</feature>
<feature type="compositionally biased region" description="Basic and acidic residues" evidence="2">
    <location>
        <begin position="167"/>
        <end position="191"/>
    </location>
</feature>
<reference evidence="4" key="1">
    <citation type="submission" date="2019-07" db="EMBL/GenBank/DDBJ databases">
        <title>Arthrobacter KR32 sp. nov., isolated from mountain cheese made of cows milk.</title>
        <authorList>
            <person name="Flegler A."/>
        </authorList>
    </citation>
    <scope>NUCLEOTIDE SEQUENCE [LARGE SCALE GENOMIC DNA]</scope>
    <source>
        <strain evidence="4">KR32</strain>
    </source>
</reference>
<dbReference type="OrthoDB" id="5122593at2"/>
<feature type="coiled-coil region" evidence="1">
    <location>
        <begin position="25"/>
        <end position="53"/>
    </location>
</feature>
<evidence type="ECO:0000256" key="1">
    <source>
        <dbReference type="SAM" id="Coils"/>
    </source>
</evidence>
<keyword evidence="1" id="KW-0175">Coiled coil</keyword>
<evidence type="ECO:0000313" key="4">
    <source>
        <dbReference type="Proteomes" id="UP000326464"/>
    </source>
</evidence>
<gene>
    <name evidence="3" type="ORF">FNH21_16355</name>
</gene>
<organism evidence="3 4">
    <name type="scientific">Arthrobacter bussei</name>
    <dbReference type="NCBI Taxonomy" id="2594179"/>
    <lineage>
        <taxon>Bacteria</taxon>
        <taxon>Bacillati</taxon>
        <taxon>Actinomycetota</taxon>
        <taxon>Actinomycetes</taxon>
        <taxon>Micrococcales</taxon>
        <taxon>Micrococcaceae</taxon>
        <taxon>Arthrobacter</taxon>
    </lineage>
</organism>
<dbReference type="Proteomes" id="UP000326464">
    <property type="component" value="Unassembled WGS sequence"/>
</dbReference>
<dbReference type="AlphaFoldDB" id="A0A7X1TQ38"/>
<feature type="region of interest" description="Disordered" evidence="2">
    <location>
        <begin position="133"/>
        <end position="252"/>
    </location>
</feature>
<comment type="caution">
    <text evidence="3">The sequence shown here is derived from an EMBL/GenBank/DDBJ whole genome shotgun (WGS) entry which is preliminary data.</text>
</comment>
<evidence type="ECO:0000313" key="3">
    <source>
        <dbReference type="EMBL" id="MPY12265.1"/>
    </source>
</evidence>
<dbReference type="RefSeq" id="WP_152817126.1">
    <property type="nucleotide sequence ID" value="NZ_VJXX01000008.1"/>
</dbReference>
<evidence type="ECO:0008006" key="5">
    <source>
        <dbReference type="Google" id="ProtNLM"/>
    </source>
</evidence>
<feature type="compositionally biased region" description="Basic and acidic residues" evidence="2">
    <location>
        <begin position="135"/>
        <end position="148"/>
    </location>
</feature>
<sequence length="252" mass="27595">MSEADGIDDVVENTLRAGLMAAARIGEQLARLREQEQRRIQQEEEHRARVLKERLTASQAAARAQLEPVGRNDWWDKATPAMVERAHETATAWKDHDPIAAEHAARIKDQVQQRYGIDVDNTGATEQQISAALAEAERARGQSQEERTNGASARADEAIVGVAVAGARREDASRSVEPRQEGWDTTERRSDLAANLSKSAGSEAVQARMIADTHQATHPSAAVSSRPRTTQTAKSRPVQSPGRTIERDGLSR</sequence>
<accession>A0A7X1TQ38</accession>
<dbReference type="EMBL" id="VJXX01000008">
    <property type="protein sequence ID" value="MPY12265.1"/>
    <property type="molecule type" value="Genomic_DNA"/>
</dbReference>
<evidence type="ECO:0000256" key="2">
    <source>
        <dbReference type="SAM" id="MobiDB-lite"/>
    </source>
</evidence>
<name>A0A7X1TQ38_9MICC</name>
<proteinExistence type="predicted"/>
<protein>
    <recommendedName>
        <fullName evidence="5">Colicin import membrane protein</fullName>
    </recommendedName>
</protein>
<keyword evidence="4" id="KW-1185">Reference proteome</keyword>